<dbReference type="InterPro" id="IPR003141">
    <property type="entry name" value="Pol/His_phosphatase_N"/>
</dbReference>
<dbReference type="InterPro" id="IPR047967">
    <property type="entry name" value="PolX_PHP"/>
</dbReference>
<dbReference type="Gene3D" id="1.10.150.110">
    <property type="entry name" value="DNA polymerase beta, N-terminal domain-like"/>
    <property type="match status" value="1"/>
</dbReference>
<dbReference type="SMART" id="SM00483">
    <property type="entry name" value="POLXc"/>
    <property type="match status" value="1"/>
</dbReference>
<dbReference type="Pfam" id="PF14716">
    <property type="entry name" value="HHH_8"/>
    <property type="match status" value="1"/>
</dbReference>
<dbReference type="NCBIfam" id="NF006375">
    <property type="entry name" value="PRK08609.1"/>
    <property type="match status" value="1"/>
</dbReference>
<keyword evidence="2" id="KW-0808">Transferase</keyword>
<dbReference type="EMBL" id="MGAG01000036">
    <property type="protein sequence ID" value="OGK39823.1"/>
    <property type="molecule type" value="Genomic_DNA"/>
</dbReference>
<sequence>MKSDQNKFSNKEIAKILRNIAAVHLLKNENRFKRVAYENAAETVEQSSRELRDIWQDGKLFDIPGIGKTIGSNLEEYFKTGKSKHFNSILKKVPSTVFILMNLPTIGPKKAYKLVKELKLLIPKTVIEDLQNACKQNKVAELESFGKKSQEDILEAIKLFRKRSSKSERMPLPYAYELAKELSDYLKKIPGITRVDTLGSLRRMVATIGDIDISVQVESRKDHKVERLQKEIINYFVKFPKTISIDSSGENKASIIVSPNIRVDLRVQEERSYGAMLQYFTGSKSHNIKLREYALKKGLSLNEYGIKKVKSQKSKVKSINQNSKILEFSTEEKFYNFLGLQYIPPEIREGTNEIELSEKNKVSKLVELKDIKGDLHIHSSYDLKPSHDLGENSYSEILEKADQLGYEYIGFTDHNPKTSGLPEQEITEIMNLRYRVIKKLSNKVNEAKFFIGLEADIQPDGRLALPEKAIDLVDYLIVSVHSAFNLDVKSMTQRVMKALSYPKVKILGHPTGRLLGKREGFELDWKAIFDFCRNKKIALEINSWPERLDLPDSLVREALNQKVKFVINTDAHANLHLDGMIYGVSVARRGWCKKDDIINTLDYSAFKRWLNNKS</sequence>
<keyword evidence="4" id="KW-0227">DNA damage</keyword>
<evidence type="ECO:0000256" key="4">
    <source>
        <dbReference type="ARBA" id="ARBA00022763"/>
    </source>
</evidence>
<dbReference type="InterPro" id="IPR010996">
    <property type="entry name" value="HHH_MUS81"/>
</dbReference>
<dbReference type="Gene3D" id="3.20.20.140">
    <property type="entry name" value="Metal-dependent hydrolases"/>
    <property type="match status" value="1"/>
</dbReference>
<dbReference type="InterPro" id="IPR050243">
    <property type="entry name" value="PHP_phosphatase"/>
</dbReference>
<dbReference type="InterPro" id="IPR043519">
    <property type="entry name" value="NT_sf"/>
</dbReference>
<dbReference type="InterPro" id="IPR002054">
    <property type="entry name" value="DNA-dir_DNA_pol_X"/>
</dbReference>
<dbReference type="Pfam" id="PF14791">
    <property type="entry name" value="DNA_pol_B_thumb"/>
    <property type="match status" value="1"/>
</dbReference>
<dbReference type="PANTHER" id="PTHR36928:SF1">
    <property type="entry name" value="PHOSPHATASE YCDX-RELATED"/>
    <property type="match status" value="1"/>
</dbReference>
<dbReference type="Gene3D" id="3.30.210.10">
    <property type="entry name" value="DNA polymerase, thumb domain"/>
    <property type="match status" value="1"/>
</dbReference>
<accession>A0A1F7I8Y8</accession>
<protein>
    <recommendedName>
        <fullName evidence="1">DNA-directed DNA polymerase</fullName>
        <ecNumber evidence="1">2.7.7.7</ecNumber>
    </recommendedName>
</protein>
<comment type="caution">
    <text evidence="10">The sequence shown here is derived from an EMBL/GenBank/DDBJ whole genome shotgun (WGS) entry which is preliminary data.</text>
</comment>
<dbReference type="InterPro" id="IPR029398">
    <property type="entry name" value="PolB_thumb"/>
</dbReference>
<keyword evidence="6" id="KW-0234">DNA repair</keyword>
<dbReference type="GO" id="GO:0006281">
    <property type="term" value="P:DNA repair"/>
    <property type="evidence" value="ECO:0007669"/>
    <property type="project" value="UniProtKB-KW"/>
</dbReference>
<reference evidence="10 11" key="1">
    <citation type="journal article" date="2016" name="Nat. Commun.">
        <title>Thousands of microbial genomes shed light on interconnected biogeochemical processes in an aquifer system.</title>
        <authorList>
            <person name="Anantharaman K."/>
            <person name="Brown C.T."/>
            <person name="Hug L.A."/>
            <person name="Sharon I."/>
            <person name="Castelle C.J."/>
            <person name="Probst A.J."/>
            <person name="Thomas B.C."/>
            <person name="Singh A."/>
            <person name="Wilkins M.J."/>
            <person name="Karaoz U."/>
            <person name="Brodie E.L."/>
            <person name="Williams K.H."/>
            <person name="Hubbard S.S."/>
            <person name="Banfield J.F."/>
        </authorList>
    </citation>
    <scope>NUCLEOTIDE SEQUENCE [LARGE SCALE GENOMIC DNA]</scope>
</reference>
<dbReference type="CDD" id="cd00141">
    <property type="entry name" value="NT_POLXc"/>
    <property type="match status" value="1"/>
</dbReference>
<dbReference type="Pfam" id="PF02811">
    <property type="entry name" value="PHP"/>
    <property type="match status" value="1"/>
</dbReference>
<evidence type="ECO:0000259" key="9">
    <source>
        <dbReference type="SMART" id="SM00483"/>
    </source>
</evidence>
<dbReference type="SMART" id="SM00481">
    <property type="entry name" value="POLIIIAc"/>
    <property type="match status" value="1"/>
</dbReference>
<dbReference type="GO" id="GO:0003677">
    <property type="term" value="F:DNA binding"/>
    <property type="evidence" value="ECO:0007669"/>
    <property type="project" value="InterPro"/>
</dbReference>
<dbReference type="EC" id="2.7.7.7" evidence="1"/>
<dbReference type="PIRSF" id="PIRSF005047">
    <property type="entry name" value="UCP005047_YshC"/>
    <property type="match status" value="1"/>
</dbReference>
<dbReference type="InterPro" id="IPR002008">
    <property type="entry name" value="DNA_pol_X_beta-like"/>
</dbReference>
<organism evidence="10 11">
    <name type="scientific">Candidatus Roizmanbacteria bacterium RIFCSPLOWO2_01_FULL_37_12</name>
    <dbReference type="NCBI Taxonomy" id="1802056"/>
    <lineage>
        <taxon>Bacteria</taxon>
        <taxon>Candidatus Roizmaniibacteriota</taxon>
    </lineage>
</organism>
<proteinExistence type="predicted"/>
<feature type="domain" description="DNA-directed DNA polymerase X" evidence="9">
    <location>
        <begin position="8"/>
        <end position="349"/>
    </location>
</feature>
<name>A0A1F7I8Y8_9BACT</name>
<dbReference type="SUPFAM" id="SSF81301">
    <property type="entry name" value="Nucleotidyltransferase"/>
    <property type="match status" value="1"/>
</dbReference>
<gene>
    <name evidence="10" type="ORF">A2954_01515</name>
</gene>
<dbReference type="GO" id="GO:0003887">
    <property type="term" value="F:DNA-directed DNA polymerase activity"/>
    <property type="evidence" value="ECO:0007669"/>
    <property type="project" value="UniProtKB-KW"/>
</dbReference>
<feature type="domain" description="Polymerase/histidinol phosphatase N-terminal" evidence="8">
    <location>
        <begin position="373"/>
        <end position="459"/>
    </location>
</feature>
<evidence type="ECO:0000313" key="10">
    <source>
        <dbReference type="EMBL" id="OGK39823.1"/>
    </source>
</evidence>
<dbReference type="CDD" id="cd07436">
    <property type="entry name" value="PHP_PolX"/>
    <property type="match status" value="1"/>
</dbReference>
<evidence type="ECO:0000259" key="8">
    <source>
        <dbReference type="SMART" id="SM00481"/>
    </source>
</evidence>
<dbReference type="STRING" id="1802056.A2954_01515"/>
<dbReference type="Gene3D" id="1.10.150.20">
    <property type="entry name" value="5' to 3' exonuclease, C-terminal subdomain"/>
    <property type="match status" value="1"/>
</dbReference>
<dbReference type="PRINTS" id="PR00870">
    <property type="entry name" value="DNAPOLXBETA"/>
</dbReference>
<dbReference type="InterPro" id="IPR016195">
    <property type="entry name" value="Pol/histidinol_Pase-like"/>
</dbReference>
<dbReference type="Gene3D" id="3.30.460.10">
    <property type="entry name" value="Beta Polymerase, domain 2"/>
    <property type="match status" value="1"/>
</dbReference>
<dbReference type="InterPro" id="IPR022311">
    <property type="entry name" value="PolX-like"/>
</dbReference>
<evidence type="ECO:0000256" key="6">
    <source>
        <dbReference type="ARBA" id="ARBA00023204"/>
    </source>
</evidence>
<dbReference type="AlphaFoldDB" id="A0A1F7I8Y8"/>
<keyword evidence="5" id="KW-0239">DNA-directed DNA polymerase</keyword>
<dbReference type="GO" id="GO:0042578">
    <property type="term" value="F:phosphoric ester hydrolase activity"/>
    <property type="evidence" value="ECO:0007669"/>
    <property type="project" value="TreeGrafter"/>
</dbReference>
<dbReference type="Proteomes" id="UP000177698">
    <property type="component" value="Unassembled WGS sequence"/>
</dbReference>
<dbReference type="SUPFAM" id="SSF89550">
    <property type="entry name" value="PHP domain-like"/>
    <property type="match status" value="1"/>
</dbReference>
<dbReference type="InterPro" id="IPR037160">
    <property type="entry name" value="DNA_Pol_thumb_sf"/>
</dbReference>
<evidence type="ECO:0000256" key="2">
    <source>
        <dbReference type="ARBA" id="ARBA00022679"/>
    </source>
</evidence>
<evidence type="ECO:0000256" key="5">
    <source>
        <dbReference type="ARBA" id="ARBA00022932"/>
    </source>
</evidence>
<dbReference type="GO" id="GO:0005829">
    <property type="term" value="C:cytosol"/>
    <property type="evidence" value="ECO:0007669"/>
    <property type="project" value="TreeGrafter"/>
</dbReference>
<evidence type="ECO:0000256" key="3">
    <source>
        <dbReference type="ARBA" id="ARBA00022695"/>
    </source>
</evidence>
<dbReference type="SUPFAM" id="SSF47802">
    <property type="entry name" value="DNA polymerase beta, N-terminal domain-like"/>
    <property type="match status" value="1"/>
</dbReference>
<keyword evidence="3" id="KW-0548">Nucleotidyltransferase</keyword>
<evidence type="ECO:0000256" key="1">
    <source>
        <dbReference type="ARBA" id="ARBA00012417"/>
    </source>
</evidence>
<dbReference type="PANTHER" id="PTHR36928">
    <property type="entry name" value="PHOSPHATASE YCDX-RELATED"/>
    <property type="match status" value="1"/>
</dbReference>
<comment type="catalytic activity">
    <reaction evidence="7">
        <text>DNA(n) + a 2'-deoxyribonucleoside 5'-triphosphate = DNA(n+1) + diphosphate</text>
        <dbReference type="Rhea" id="RHEA:22508"/>
        <dbReference type="Rhea" id="RHEA-COMP:17339"/>
        <dbReference type="Rhea" id="RHEA-COMP:17340"/>
        <dbReference type="ChEBI" id="CHEBI:33019"/>
        <dbReference type="ChEBI" id="CHEBI:61560"/>
        <dbReference type="ChEBI" id="CHEBI:173112"/>
        <dbReference type="EC" id="2.7.7.7"/>
    </reaction>
</comment>
<dbReference type="InterPro" id="IPR027421">
    <property type="entry name" value="DNA_pol_lamdba_lyase_dom_sf"/>
</dbReference>
<dbReference type="InterPro" id="IPR004013">
    <property type="entry name" value="PHP_dom"/>
</dbReference>
<evidence type="ECO:0000256" key="7">
    <source>
        <dbReference type="ARBA" id="ARBA00049244"/>
    </source>
</evidence>
<dbReference type="GO" id="GO:0008270">
    <property type="term" value="F:zinc ion binding"/>
    <property type="evidence" value="ECO:0007669"/>
    <property type="project" value="TreeGrafter"/>
</dbReference>
<evidence type="ECO:0000313" key="11">
    <source>
        <dbReference type="Proteomes" id="UP000177698"/>
    </source>
</evidence>